<dbReference type="Proteomes" id="UP000639772">
    <property type="component" value="Unassembled WGS sequence"/>
</dbReference>
<sequence length="116" mass="12849">MAGRTRRFGKLRQRSAGVEEKRVKRHRPKPSGGLISCFRSSSSKAKIGPKQLVGNHGKLGWVDTALKTERTATFCGMRRNGIGRGGERVPRKNVDVVVPEIDPVRVREEVVQLAGF</sequence>
<evidence type="ECO:0000313" key="5">
    <source>
        <dbReference type="Proteomes" id="UP000639772"/>
    </source>
</evidence>
<feature type="compositionally biased region" description="Basic residues" evidence="1">
    <location>
        <begin position="1"/>
        <end position="13"/>
    </location>
</feature>
<dbReference type="Proteomes" id="UP000636800">
    <property type="component" value="Unassembled WGS sequence"/>
</dbReference>
<reference evidence="4 5" key="1">
    <citation type="journal article" date="2020" name="Nat. Food">
        <title>A phased Vanilla planifolia genome enables genetic improvement of flavour and production.</title>
        <authorList>
            <person name="Hasing T."/>
            <person name="Tang H."/>
            <person name="Brym M."/>
            <person name="Khazi F."/>
            <person name="Huang T."/>
            <person name="Chambers A.H."/>
        </authorList>
    </citation>
    <scope>NUCLEOTIDE SEQUENCE [LARGE SCALE GENOMIC DNA]</scope>
    <source>
        <tissue evidence="2">Leaf</tissue>
    </source>
</reference>
<evidence type="ECO:0000313" key="3">
    <source>
        <dbReference type="EMBL" id="KAG0447550.1"/>
    </source>
</evidence>
<dbReference type="EMBL" id="JADCNM010000455">
    <property type="protein sequence ID" value="KAG0447462.1"/>
    <property type="molecule type" value="Genomic_DNA"/>
</dbReference>
<accession>A0A835PBF9</accession>
<keyword evidence="4" id="KW-1185">Reference proteome</keyword>
<feature type="region of interest" description="Disordered" evidence="1">
    <location>
        <begin position="1"/>
        <end position="40"/>
    </location>
</feature>
<proteinExistence type="predicted"/>
<gene>
    <name evidence="3" type="ORF">HPP92_028281</name>
    <name evidence="2" type="ORF">HPP92_028312</name>
</gene>
<evidence type="ECO:0000256" key="1">
    <source>
        <dbReference type="SAM" id="MobiDB-lite"/>
    </source>
</evidence>
<evidence type="ECO:0000313" key="4">
    <source>
        <dbReference type="Proteomes" id="UP000636800"/>
    </source>
</evidence>
<comment type="caution">
    <text evidence="2">The sequence shown here is derived from an EMBL/GenBank/DDBJ whole genome shotgun (WGS) entry which is preliminary data.</text>
</comment>
<dbReference type="EMBL" id="JADCNL010000454">
    <property type="protein sequence ID" value="KAG0447550.1"/>
    <property type="molecule type" value="Genomic_DNA"/>
</dbReference>
<organism evidence="2 5">
    <name type="scientific">Vanilla planifolia</name>
    <name type="common">Vanilla</name>
    <dbReference type="NCBI Taxonomy" id="51239"/>
    <lineage>
        <taxon>Eukaryota</taxon>
        <taxon>Viridiplantae</taxon>
        <taxon>Streptophyta</taxon>
        <taxon>Embryophyta</taxon>
        <taxon>Tracheophyta</taxon>
        <taxon>Spermatophyta</taxon>
        <taxon>Magnoliopsida</taxon>
        <taxon>Liliopsida</taxon>
        <taxon>Asparagales</taxon>
        <taxon>Orchidaceae</taxon>
        <taxon>Vanilloideae</taxon>
        <taxon>Vanilleae</taxon>
        <taxon>Vanilla</taxon>
    </lineage>
</organism>
<evidence type="ECO:0000313" key="2">
    <source>
        <dbReference type="EMBL" id="KAG0447462.1"/>
    </source>
</evidence>
<protein>
    <submittedName>
        <fullName evidence="2">Uncharacterized protein</fullName>
    </submittedName>
</protein>
<name>A0A835PBF9_VANPL</name>
<dbReference type="AlphaFoldDB" id="A0A835PBF9"/>